<gene>
    <name evidence="3" type="ORF">QN277_024415</name>
</gene>
<proteinExistence type="predicted"/>
<dbReference type="AlphaFoldDB" id="A0AAE1JDQ9"/>
<dbReference type="EMBL" id="JAWXYG010000007">
    <property type="protein sequence ID" value="KAK4267663.1"/>
    <property type="molecule type" value="Genomic_DNA"/>
</dbReference>
<dbReference type="CDD" id="cd06257">
    <property type="entry name" value="DnaJ"/>
    <property type="match status" value="1"/>
</dbReference>
<dbReference type="Gene3D" id="1.10.287.110">
    <property type="entry name" value="DnaJ domain"/>
    <property type="match status" value="1"/>
</dbReference>
<evidence type="ECO:0000313" key="3">
    <source>
        <dbReference type="EMBL" id="KAK4267663.1"/>
    </source>
</evidence>
<dbReference type="InterPro" id="IPR036869">
    <property type="entry name" value="J_dom_sf"/>
</dbReference>
<dbReference type="PANTHER" id="PTHR24074">
    <property type="entry name" value="CO-CHAPERONE PROTEIN DJLA"/>
    <property type="match status" value="1"/>
</dbReference>
<dbReference type="Proteomes" id="UP001293593">
    <property type="component" value="Unassembled WGS sequence"/>
</dbReference>
<reference evidence="3" key="1">
    <citation type="submission" date="2023-10" db="EMBL/GenBank/DDBJ databases">
        <title>Chromosome-level genome of the transformable northern wattle, Acacia crassicarpa.</title>
        <authorList>
            <person name="Massaro I."/>
            <person name="Sinha N.R."/>
            <person name="Poethig S."/>
            <person name="Leichty A.R."/>
        </authorList>
    </citation>
    <scope>NUCLEOTIDE SEQUENCE</scope>
    <source>
        <strain evidence="3">Acra3RX</strain>
        <tissue evidence="3">Leaf</tissue>
    </source>
</reference>
<organism evidence="3 4">
    <name type="scientific">Acacia crassicarpa</name>
    <name type="common">northern wattle</name>
    <dbReference type="NCBI Taxonomy" id="499986"/>
    <lineage>
        <taxon>Eukaryota</taxon>
        <taxon>Viridiplantae</taxon>
        <taxon>Streptophyta</taxon>
        <taxon>Embryophyta</taxon>
        <taxon>Tracheophyta</taxon>
        <taxon>Spermatophyta</taxon>
        <taxon>Magnoliopsida</taxon>
        <taxon>eudicotyledons</taxon>
        <taxon>Gunneridae</taxon>
        <taxon>Pentapetalae</taxon>
        <taxon>rosids</taxon>
        <taxon>fabids</taxon>
        <taxon>Fabales</taxon>
        <taxon>Fabaceae</taxon>
        <taxon>Caesalpinioideae</taxon>
        <taxon>mimosoid clade</taxon>
        <taxon>Acacieae</taxon>
        <taxon>Acacia</taxon>
    </lineage>
</organism>
<dbReference type="Pfam" id="PF00226">
    <property type="entry name" value="DnaJ"/>
    <property type="match status" value="1"/>
</dbReference>
<feature type="region of interest" description="Disordered" evidence="1">
    <location>
        <begin position="165"/>
        <end position="185"/>
    </location>
</feature>
<comment type="caution">
    <text evidence="3">The sequence shown here is derived from an EMBL/GenBank/DDBJ whole genome shotgun (WGS) entry which is preliminary data.</text>
</comment>
<protein>
    <recommendedName>
        <fullName evidence="2">J domain-containing protein</fullName>
    </recommendedName>
</protein>
<feature type="compositionally biased region" description="Acidic residues" evidence="1">
    <location>
        <begin position="167"/>
        <end position="179"/>
    </location>
</feature>
<evidence type="ECO:0000259" key="2">
    <source>
        <dbReference type="PROSITE" id="PS50076"/>
    </source>
</evidence>
<dbReference type="SMART" id="SM00271">
    <property type="entry name" value="DnaJ"/>
    <property type="match status" value="1"/>
</dbReference>
<keyword evidence="4" id="KW-1185">Reference proteome</keyword>
<dbReference type="PROSITE" id="PS50076">
    <property type="entry name" value="DNAJ_2"/>
    <property type="match status" value="1"/>
</dbReference>
<evidence type="ECO:0000256" key="1">
    <source>
        <dbReference type="SAM" id="MobiDB-lite"/>
    </source>
</evidence>
<accession>A0AAE1JDQ9</accession>
<dbReference type="SUPFAM" id="SSF46565">
    <property type="entry name" value="Chaperone J-domain"/>
    <property type="match status" value="1"/>
</dbReference>
<evidence type="ECO:0000313" key="4">
    <source>
        <dbReference type="Proteomes" id="UP001293593"/>
    </source>
</evidence>
<name>A0AAE1JDQ9_9FABA</name>
<feature type="domain" description="J" evidence="2">
    <location>
        <begin position="47"/>
        <end position="113"/>
    </location>
</feature>
<dbReference type="InterPro" id="IPR050817">
    <property type="entry name" value="DjlA_DnaK_co-chaperone"/>
</dbReference>
<dbReference type="InterPro" id="IPR001623">
    <property type="entry name" value="DnaJ_domain"/>
</dbReference>
<dbReference type="PRINTS" id="PR00625">
    <property type="entry name" value="JDOMAIN"/>
</dbReference>
<sequence length="193" mass="22463">MASTTAFSSSSFNVQFKGRDRLMQTRTKSMIRVSCCCSSNFSSISTDPYKILGIRPWASTPQVKKAFRKLAKQYHPDVCKDKDCGVRFEEINAAYEAVMKGLRGKSRAYGENNNEEAMGMNNDPFTEFHEGFNNDHMKGRTDQHWDYRDEWIGWEVGNWMFYRDQQENDDDDDDDETTCFEDSNNEIRCELTD</sequence>